<dbReference type="InterPro" id="IPR010982">
    <property type="entry name" value="Lambda_DNA-bd_dom_sf"/>
</dbReference>
<evidence type="ECO:0000313" key="4">
    <source>
        <dbReference type="EMBL" id="SFF54607.1"/>
    </source>
</evidence>
<keyword evidence="2" id="KW-0472">Membrane</keyword>
<feature type="compositionally biased region" description="Low complexity" evidence="1">
    <location>
        <begin position="192"/>
        <end position="212"/>
    </location>
</feature>
<feature type="compositionally biased region" description="Low complexity" evidence="1">
    <location>
        <begin position="1"/>
        <end position="13"/>
    </location>
</feature>
<organism evidence="4 5">
    <name type="scientific">Fontimonas thermophila</name>
    <dbReference type="NCBI Taxonomy" id="1076937"/>
    <lineage>
        <taxon>Bacteria</taxon>
        <taxon>Pseudomonadati</taxon>
        <taxon>Pseudomonadota</taxon>
        <taxon>Gammaproteobacteria</taxon>
        <taxon>Nevskiales</taxon>
        <taxon>Nevskiaceae</taxon>
        <taxon>Fontimonas</taxon>
    </lineage>
</organism>
<feature type="region of interest" description="Disordered" evidence="1">
    <location>
        <begin position="158"/>
        <end position="212"/>
    </location>
</feature>
<evidence type="ECO:0000313" key="5">
    <source>
        <dbReference type="Proteomes" id="UP000199771"/>
    </source>
</evidence>
<dbReference type="OrthoDB" id="9790252at2"/>
<reference evidence="4 5" key="1">
    <citation type="submission" date="2016-10" db="EMBL/GenBank/DDBJ databases">
        <authorList>
            <person name="de Groot N.N."/>
        </authorList>
    </citation>
    <scope>NUCLEOTIDE SEQUENCE [LARGE SCALE GENOMIC DNA]</scope>
    <source>
        <strain evidence="4 5">DSM 23609</strain>
    </source>
</reference>
<dbReference type="InterPro" id="IPR025194">
    <property type="entry name" value="RodZ-like_C"/>
</dbReference>
<dbReference type="Pfam" id="PF13413">
    <property type="entry name" value="HTH_25"/>
    <property type="match status" value="1"/>
</dbReference>
<feature type="domain" description="HTH cro/C1-type" evidence="3">
    <location>
        <begin position="28"/>
        <end position="53"/>
    </location>
</feature>
<gene>
    <name evidence="4" type="ORF">SAMN04488120_10825</name>
</gene>
<keyword evidence="2" id="KW-1133">Transmembrane helix</keyword>
<proteinExistence type="predicted"/>
<feature type="region of interest" description="Disordered" evidence="1">
    <location>
        <begin position="1"/>
        <end position="25"/>
    </location>
</feature>
<dbReference type="InterPro" id="IPR001387">
    <property type="entry name" value="Cro/C1-type_HTH"/>
</dbReference>
<dbReference type="SUPFAM" id="SSF47413">
    <property type="entry name" value="lambda repressor-like DNA-binding domains"/>
    <property type="match status" value="1"/>
</dbReference>
<keyword evidence="2" id="KW-0812">Transmembrane</keyword>
<keyword evidence="5" id="KW-1185">Reference proteome</keyword>
<dbReference type="Pfam" id="PF13464">
    <property type="entry name" value="RodZ_C"/>
    <property type="match status" value="1"/>
</dbReference>
<feature type="compositionally biased region" description="Pro residues" evidence="1">
    <location>
        <begin position="14"/>
        <end position="24"/>
    </location>
</feature>
<accession>A0A1I2JN80</accession>
<dbReference type="Gene3D" id="1.10.260.40">
    <property type="entry name" value="lambda repressor-like DNA-binding domains"/>
    <property type="match status" value="1"/>
</dbReference>
<evidence type="ECO:0000259" key="3">
    <source>
        <dbReference type="PROSITE" id="PS50943"/>
    </source>
</evidence>
<dbReference type="PROSITE" id="PS50943">
    <property type="entry name" value="HTH_CROC1"/>
    <property type="match status" value="1"/>
</dbReference>
<evidence type="ECO:0000256" key="1">
    <source>
        <dbReference type="SAM" id="MobiDB-lite"/>
    </source>
</evidence>
<dbReference type="CDD" id="cd00093">
    <property type="entry name" value="HTH_XRE"/>
    <property type="match status" value="1"/>
</dbReference>
<feature type="transmembrane region" description="Helical" evidence="2">
    <location>
        <begin position="123"/>
        <end position="143"/>
    </location>
</feature>
<dbReference type="Proteomes" id="UP000199771">
    <property type="component" value="Unassembled WGS sequence"/>
</dbReference>
<protein>
    <submittedName>
        <fullName evidence="4">Cytoskeleton protein RodZ</fullName>
    </submittedName>
</protein>
<dbReference type="AlphaFoldDB" id="A0A1I2JN80"/>
<dbReference type="EMBL" id="FOOC01000008">
    <property type="protein sequence ID" value="SFF54607.1"/>
    <property type="molecule type" value="Genomic_DNA"/>
</dbReference>
<dbReference type="InterPro" id="IPR050400">
    <property type="entry name" value="Bact_Cytoskel_RodZ"/>
</dbReference>
<evidence type="ECO:0000256" key="2">
    <source>
        <dbReference type="SAM" id="Phobius"/>
    </source>
</evidence>
<dbReference type="PANTHER" id="PTHR34475:SF1">
    <property type="entry name" value="CYTOSKELETON PROTEIN RODZ"/>
    <property type="match status" value="1"/>
</dbReference>
<sequence>MITETPDAPSSTDVPPPPSPPPSPGAMIREARERARLSLEDLAAHTKLARSTLEALECDDYTALLEPVYVRGYYRKCAKVLEIDEARLIAAYSARVSPKAPEPPSKLRLASGTELGSSSRLPVSMAVLAAFVAVVVCALLWFARDGFEQTVPSAPVVTQDHAPTLPPTPVPEVPATGATSGSADAPAPVVEAAGAQQDTPQPAAAGAPAPTVAPASGTVRLRFIQDSWVRIDDATGKTLVNDMRRAGTIQAFDGALPLTVFLGNAPGVQVEYEGRIIDLTPHVRSNNTARLVVPQ</sequence>
<dbReference type="RefSeq" id="WP_091533996.1">
    <property type="nucleotide sequence ID" value="NZ_FOOC01000008.1"/>
</dbReference>
<dbReference type="GO" id="GO:0003677">
    <property type="term" value="F:DNA binding"/>
    <property type="evidence" value="ECO:0007669"/>
    <property type="project" value="InterPro"/>
</dbReference>
<name>A0A1I2JN80_9GAMM</name>
<dbReference type="STRING" id="1076937.SAMN04488120_10825"/>
<dbReference type="PANTHER" id="PTHR34475">
    <property type="match status" value="1"/>
</dbReference>